<evidence type="ECO:0000256" key="4">
    <source>
        <dbReference type="ARBA" id="ARBA00023125"/>
    </source>
</evidence>
<dbReference type="CDD" id="cd19935">
    <property type="entry name" value="REC_OmpR_CusR-like"/>
    <property type="match status" value="1"/>
</dbReference>
<dbReference type="SMART" id="SM00448">
    <property type="entry name" value="REC"/>
    <property type="match status" value="1"/>
</dbReference>
<feature type="domain" description="Response regulatory" evidence="8">
    <location>
        <begin position="2"/>
        <end position="115"/>
    </location>
</feature>
<dbReference type="NCBIfam" id="TIGR01387">
    <property type="entry name" value="cztR_silR_copR"/>
    <property type="match status" value="1"/>
</dbReference>
<feature type="domain" description="OmpR/PhoB-type" evidence="9">
    <location>
        <begin position="127"/>
        <end position="225"/>
    </location>
</feature>
<dbReference type="Pfam" id="PF00072">
    <property type="entry name" value="Response_reg"/>
    <property type="match status" value="1"/>
</dbReference>
<keyword evidence="11" id="KW-1185">Reference proteome</keyword>
<organism evidence="10 11">
    <name type="scientific">Pelomonas nitida</name>
    <dbReference type="NCBI Taxonomy" id="3299027"/>
    <lineage>
        <taxon>Bacteria</taxon>
        <taxon>Pseudomonadati</taxon>
        <taxon>Pseudomonadota</taxon>
        <taxon>Betaproteobacteria</taxon>
        <taxon>Burkholderiales</taxon>
        <taxon>Sphaerotilaceae</taxon>
        <taxon>Roseateles</taxon>
    </lineage>
</organism>
<dbReference type="SUPFAM" id="SSF46894">
    <property type="entry name" value="C-terminal effector domain of the bipartite response regulators"/>
    <property type="match status" value="1"/>
</dbReference>
<dbReference type="InterPro" id="IPR016032">
    <property type="entry name" value="Sig_transdc_resp-reg_C-effctor"/>
</dbReference>
<comment type="caution">
    <text evidence="10">The sequence shown here is derived from an EMBL/GenBank/DDBJ whole genome shotgun (WGS) entry which is preliminary data.</text>
</comment>
<dbReference type="InterPro" id="IPR001789">
    <property type="entry name" value="Sig_transdc_resp-reg_receiver"/>
</dbReference>
<evidence type="ECO:0000313" key="11">
    <source>
        <dbReference type="Proteomes" id="UP001606305"/>
    </source>
</evidence>
<feature type="DNA-binding region" description="OmpR/PhoB-type" evidence="7">
    <location>
        <begin position="127"/>
        <end position="225"/>
    </location>
</feature>
<evidence type="ECO:0000256" key="1">
    <source>
        <dbReference type="ARBA" id="ARBA00022553"/>
    </source>
</evidence>
<dbReference type="PANTHER" id="PTHR48111:SF76">
    <property type="entry name" value="TWO-COMPONENT RESPONSE REGULATOR"/>
    <property type="match status" value="1"/>
</dbReference>
<dbReference type="PROSITE" id="PS51755">
    <property type="entry name" value="OMPR_PHOB"/>
    <property type="match status" value="1"/>
</dbReference>
<dbReference type="InterPro" id="IPR039420">
    <property type="entry name" value="WalR-like"/>
</dbReference>
<proteinExistence type="predicted"/>
<protein>
    <submittedName>
        <fullName evidence="10">Heavy metal response regulator transcription factor</fullName>
    </submittedName>
</protein>
<dbReference type="Proteomes" id="UP001606305">
    <property type="component" value="Unassembled WGS sequence"/>
</dbReference>
<evidence type="ECO:0000259" key="8">
    <source>
        <dbReference type="PROSITE" id="PS50110"/>
    </source>
</evidence>
<dbReference type="PANTHER" id="PTHR48111">
    <property type="entry name" value="REGULATOR OF RPOS"/>
    <property type="match status" value="1"/>
</dbReference>
<keyword evidence="2" id="KW-0902">Two-component regulatory system</keyword>
<dbReference type="InterPro" id="IPR036388">
    <property type="entry name" value="WH-like_DNA-bd_sf"/>
</dbReference>
<dbReference type="InterPro" id="IPR001867">
    <property type="entry name" value="OmpR/PhoB-type_DNA-bd"/>
</dbReference>
<dbReference type="Gene3D" id="3.40.50.2300">
    <property type="match status" value="1"/>
</dbReference>
<dbReference type="PROSITE" id="PS50110">
    <property type="entry name" value="RESPONSE_REGULATORY"/>
    <property type="match status" value="1"/>
</dbReference>
<dbReference type="InterPro" id="IPR011006">
    <property type="entry name" value="CheY-like_superfamily"/>
</dbReference>
<dbReference type="Gene3D" id="1.10.10.10">
    <property type="entry name" value="Winged helix-like DNA-binding domain superfamily/Winged helix DNA-binding domain"/>
    <property type="match status" value="1"/>
</dbReference>
<accession>A0ABW7G9M7</accession>
<dbReference type="CDD" id="cd00383">
    <property type="entry name" value="trans_reg_C"/>
    <property type="match status" value="1"/>
</dbReference>
<feature type="modified residue" description="4-aspartylphosphate" evidence="6">
    <location>
        <position position="51"/>
    </location>
</feature>
<evidence type="ECO:0000256" key="6">
    <source>
        <dbReference type="PROSITE-ProRule" id="PRU00169"/>
    </source>
</evidence>
<keyword evidence="4 7" id="KW-0238">DNA-binding</keyword>
<dbReference type="InterPro" id="IPR006291">
    <property type="entry name" value="CusR-like"/>
</dbReference>
<evidence type="ECO:0000256" key="2">
    <source>
        <dbReference type="ARBA" id="ARBA00023012"/>
    </source>
</evidence>
<evidence type="ECO:0000256" key="5">
    <source>
        <dbReference type="ARBA" id="ARBA00023163"/>
    </source>
</evidence>
<dbReference type="SUPFAM" id="SSF52172">
    <property type="entry name" value="CheY-like"/>
    <property type="match status" value="1"/>
</dbReference>
<dbReference type="EMBL" id="JBIGIA010000014">
    <property type="protein sequence ID" value="MFG6458611.1"/>
    <property type="molecule type" value="Genomic_DNA"/>
</dbReference>
<dbReference type="Pfam" id="PF00486">
    <property type="entry name" value="Trans_reg_C"/>
    <property type="match status" value="1"/>
</dbReference>
<keyword evidence="3" id="KW-0805">Transcription regulation</keyword>
<evidence type="ECO:0000256" key="3">
    <source>
        <dbReference type="ARBA" id="ARBA00023015"/>
    </source>
</evidence>
<sequence length="228" mass="25462">MKLLVVEDEAKLADYLKKGLTEEGFVVDVARNGVDGLHLAAEGDYDLVLLDGMLPGIDGLAVLAALRQSQQTPVLMLTARSQVEDRVKGLQAGADDYLVKPFAFSELLARIQALLRRGRPSQTPTEATILKLSDLELDLIRRKAMRAGKRLELTAKEFNLLSLLLRRAGEVLSRTELAEQVWDMNFDSETNVVEVAVRRLRTKLDQPFDRPLLHTVRGMGYVLEAREP</sequence>
<gene>
    <name evidence="10" type="ORF">ACG00X_17355</name>
</gene>
<reference evidence="10 11" key="1">
    <citation type="submission" date="2024-09" db="EMBL/GenBank/DDBJ databases">
        <title>Novel species of the genus Pelomonas and Roseateles isolated from streams.</title>
        <authorList>
            <person name="Lu H."/>
        </authorList>
    </citation>
    <scope>NUCLEOTIDE SEQUENCE [LARGE SCALE GENOMIC DNA]</scope>
    <source>
        <strain evidence="10 11">BYS96W</strain>
    </source>
</reference>
<dbReference type="Gene3D" id="6.10.250.690">
    <property type="match status" value="1"/>
</dbReference>
<evidence type="ECO:0000256" key="7">
    <source>
        <dbReference type="PROSITE-ProRule" id="PRU01091"/>
    </source>
</evidence>
<dbReference type="RefSeq" id="WP_394489758.1">
    <property type="nucleotide sequence ID" value="NZ_JBIGIA010000014.1"/>
</dbReference>
<keyword evidence="1 6" id="KW-0597">Phosphoprotein</keyword>
<name>A0ABW7G9M7_9BURK</name>
<evidence type="ECO:0000259" key="9">
    <source>
        <dbReference type="PROSITE" id="PS51755"/>
    </source>
</evidence>
<evidence type="ECO:0000313" key="10">
    <source>
        <dbReference type="EMBL" id="MFG6458611.1"/>
    </source>
</evidence>
<keyword evidence="5" id="KW-0804">Transcription</keyword>
<dbReference type="SMART" id="SM00862">
    <property type="entry name" value="Trans_reg_C"/>
    <property type="match status" value="1"/>
</dbReference>